<evidence type="ECO:0000313" key="2">
    <source>
        <dbReference type="EMBL" id="JAH93576.1"/>
    </source>
</evidence>
<protein>
    <submittedName>
        <fullName evidence="2">Uncharacterized protein</fullName>
    </submittedName>
</protein>
<reference evidence="2" key="1">
    <citation type="submission" date="2014-11" db="EMBL/GenBank/DDBJ databases">
        <authorList>
            <person name="Amaro Gonzalez C."/>
        </authorList>
    </citation>
    <scope>NUCLEOTIDE SEQUENCE</scope>
</reference>
<feature type="transmembrane region" description="Helical" evidence="1">
    <location>
        <begin position="53"/>
        <end position="75"/>
    </location>
</feature>
<sequence length="81" mass="9397">MQEISRQAQHLQETRSPAVCSQSGTLSVSCLYELLVTTVRMDVTFTETNFLRVLMYCVFKMCLHFCSCVYLFFFLQRGDGH</sequence>
<proteinExistence type="predicted"/>
<dbReference type="EMBL" id="GBXM01015001">
    <property type="protein sequence ID" value="JAH93576.1"/>
    <property type="molecule type" value="Transcribed_RNA"/>
</dbReference>
<keyword evidence="1" id="KW-0812">Transmembrane</keyword>
<name>A0A0E9WTG9_ANGAN</name>
<keyword evidence="1" id="KW-1133">Transmembrane helix</keyword>
<evidence type="ECO:0000256" key="1">
    <source>
        <dbReference type="SAM" id="Phobius"/>
    </source>
</evidence>
<dbReference type="AlphaFoldDB" id="A0A0E9WTG9"/>
<accession>A0A0E9WTG9</accession>
<dbReference type="PROSITE" id="PS51257">
    <property type="entry name" value="PROKAR_LIPOPROTEIN"/>
    <property type="match status" value="1"/>
</dbReference>
<organism evidence="2">
    <name type="scientific">Anguilla anguilla</name>
    <name type="common">European freshwater eel</name>
    <name type="synonym">Muraena anguilla</name>
    <dbReference type="NCBI Taxonomy" id="7936"/>
    <lineage>
        <taxon>Eukaryota</taxon>
        <taxon>Metazoa</taxon>
        <taxon>Chordata</taxon>
        <taxon>Craniata</taxon>
        <taxon>Vertebrata</taxon>
        <taxon>Euteleostomi</taxon>
        <taxon>Actinopterygii</taxon>
        <taxon>Neopterygii</taxon>
        <taxon>Teleostei</taxon>
        <taxon>Anguilliformes</taxon>
        <taxon>Anguillidae</taxon>
        <taxon>Anguilla</taxon>
    </lineage>
</organism>
<keyword evidence="1" id="KW-0472">Membrane</keyword>
<reference evidence="2" key="2">
    <citation type="journal article" date="2015" name="Fish Shellfish Immunol.">
        <title>Early steps in the European eel (Anguilla anguilla)-Vibrio vulnificus interaction in the gills: Role of the RtxA13 toxin.</title>
        <authorList>
            <person name="Callol A."/>
            <person name="Pajuelo D."/>
            <person name="Ebbesson L."/>
            <person name="Teles M."/>
            <person name="MacKenzie S."/>
            <person name="Amaro C."/>
        </authorList>
    </citation>
    <scope>NUCLEOTIDE SEQUENCE</scope>
</reference>